<comment type="caution">
    <text evidence="1">The sequence shown here is derived from an EMBL/GenBank/DDBJ whole genome shotgun (WGS) entry which is preliminary data.</text>
</comment>
<dbReference type="AlphaFoldDB" id="A0A9K3GIW9"/>
<gene>
    <name evidence="1" type="ORF">KIPB_007247</name>
</gene>
<evidence type="ECO:0000313" key="2">
    <source>
        <dbReference type="Proteomes" id="UP000265618"/>
    </source>
</evidence>
<dbReference type="Proteomes" id="UP000265618">
    <property type="component" value="Unassembled WGS sequence"/>
</dbReference>
<evidence type="ECO:0000313" key="1">
    <source>
        <dbReference type="EMBL" id="GIQ85559.1"/>
    </source>
</evidence>
<dbReference type="Gene3D" id="1.10.238.10">
    <property type="entry name" value="EF-hand"/>
    <property type="match status" value="1"/>
</dbReference>
<dbReference type="EMBL" id="BDIP01002006">
    <property type="protein sequence ID" value="GIQ85559.1"/>
    <property type="molecule type" value="Genomic_DNA"/>
</dbReference>
<organism evidence="1 2">
    <name type="scientific">Kipferlia bialata</name>
    <dbReference type="NCBI Taxonomy" id="797122"/>
    <lineage>
        <taxon>Eukaryota</taxon>
        <taxon>Metamonada</taxon>
        <taxon>Carpediemonas-like organisms</taxon>
        <taxon>Kipferlia</taxon>
    </lineage>
</organism>
<accession>A0A9K3GIW9</accession>
<reference evidence="1 2" key="1">
    <citation type="journal article" date="2018" name="PLoS ONE">
        <title>The draft genome of Kipferlia bialata reveals reductive genome evolution in fornicate parasites.</title>
        <authorList>
            <person name="Tanifuji G."/>
            <person name="Takabayashi S."/>
            <person name="Kume K."/>
            <person name="Takagi M."/>
            <person name="Nakayama T."/>
            <person name="Kamikawa R."/>
            <person name="Inagaki Y."/>
            <person name="Hashimoto T."/>
        </authorList>
    </citation>
    <scope>NUCLEOTIDE SEQUENCE [LARGE SCALE GENOMIC DNA]</scope>
    <source>
        <strain evidence="1">NY0173</strain>
    </source>
</reference>
<sequence length="164" mass="18739">MNAEELQKAREVFDTFDPSNTGEVEMWRLRELLTALGQEPTDEELFALLAESDEDSLTWDNFVLMIKKRKELQRSGDDQDTVEAWEALGGRSDKSGRIRLVGLKDIVSSFGLNINLDAILRARIEQRLAGSLATQSKKKIVIPEELDYDEFRSLLTESRPVFDF</sequence>
<evidence type="ECO:0008006" key="3">
    <source>
        <dbReference type="Google" id="ProtNLM"/>
    </source>
</evidence>
<name>A0A9K3GIW9_9EUKA</name>
<protein>
    <recommendedName>
        <fullName evidence="3">EF-hand domain-containing protein</fullName>
    </recommendedName>
</protein>
<dbReference type="OrthoDB" id="26525at2759"/>
<keyword evidence="2" id="KW-1185">Reference proteome</keyword>
<dbReference type="InterPro" id="IPR011992">
    <property type="entry name" value="EF-hand-dom_pair"/>
</dbReference>
<proteinExistence type="predicted"/>
<dbReference type="SUPFAM" id="SSF47473">
    <property type="entry name" value="EF-hand"/>
    <property type="match status" value="1"/>
</dbReference>